<evidence type="ECO:0000313" key="1">
    <source>
        <dbReference type="EMBL" id="MCX2980752.1"/>
    </source>
</evidence>
<dbReference type="Proteomes" id="UP001143362">
    <property type="component" value="Unassembled WGS sequence"/>
</dbReference>
<proteinExistence type="predicted"/>
<dbReference type="InterPro" id="IPR027417">
    <property type="entry name" value="P-loop_NTPase"/>
</dbReference>
<dbReference type="InterPro" id="IPR052736">
    <property type="entry name" value="Stf3_sulfotransferase"/>
</dbReference>
<comment type="caution">
    <text evidence="1">The sequence shown here is derived from an EMBL/GenBank/DDBJ whole genome shotgun (WGS) entry which is preliminary data.</text>
</comment>
<protein>
    <submittedName>
        <fullName evidence="1">Sulfotransferase</fullName>
    </submittedName>
</protein>
<name>A0ABT3TEL0_9GAMM</name>
<keyword evidence="2" id="KW-1185">Reference proteome</keyword>
<dbReference type="EMBL" id="SHNN01000001">
    <property type="protein sequence ID" value="MCX2980752.1"/>
    <property type="molecule type" value="Genomic_DNA"/>
</dbReference>
<sequence length="401" mass="45073">MNSNSRSDIKVTVDSLKLKASEKTGLTDFGADTYSAALTAWVEDINGPVPNARGRKFYASLAVNDLARRLEVMDCLKQHPEIDDVVIPPILYITGHERSGTTLLHNLLSLDENARSLKRWELMRPTPPPEAATYQTDPRIAEVQAPQEKLRGTLLEHMHWVDAEDPEECTWGLLNCTSFLAQSPACVLPKWANWLATADMTETFVEYRRLIKLLLWRNPVGESGYLVLKAPQHAGLVDVIAAIFPEAHFVFTHRDPYRVFTSSCALVSHTNESFIESKELFNPGNSGVTMMVDRCERKLTAMVAHQATLSRHISSVDYPELIDNPYAAIKSIYEQAELPSPAHLQQLISDFLGEQRAGRRAKPPARMPDFGFDHEQFLQRPKISDYCRCFGVRAELARTAG</sequence>
<accession>A0ABT3TEL0</accession>
<dbReference type="Pfam" id="PF13469">
    <property type="entry name" value="Sulfotransfer_3"/>
    <property type="match status" value="1"/>
</dbReference>
<evidence type="ECO:0000313" key="2">
    <source>
        <dbReference type="Proteomes" id="UP001143362"/>
    </source>
</evidence>
<dbReference type="Gene3D" id="3.40.50.300">
    <property type="entry name" value="P-loop containing nucleotide triphosphate hydrolases"/>
    <property type="match status" value="1"/>
</dbReference>
<dbReference type="PANTHER" id="PTHR36451">
    <property type="entry name" value="PAPS-DEPENDENT SULFOTRANSFERASE STF3"/>
    <property type="match status" value="1"/>
</dbReference>
<reference evidence="1" key="1">
    <citation type="submission" date="2019-02" db="EMBL/GenBank/DDBJ databases">
        <authorList>
            <person name="Li S.-H."/>
        </authorList>
    </citation>
    <scope>NUCLEOTIDE SEQUENCE</scope>
    <source>
        <strain evidence="1">IMCC14734</strain>
    </source>
</reference>
<dbReference type="PANTHER" id="PTHR36451:SF1">
    <property type="entry name" value="OMEGA-HYDROXY-BETA-DIHYDROMENAQUINONE-9 SULFOTRANSFERASE STF3"/>
    <property type="match status" value="1"/>
</dbReference>
<gene>
    <name evidence="1" type="ORF">EYC98_07650</name>
</gene>
<dbReference type="SUPFAM" id="SSF52540">
    <property type="entry name" value="P-loop containing nucleoside triphosphate hydrolases"/>
    <property type="match status" value="1"/>
</dbReference>
<organism evidence="1 2">
    <name type="scientific">Candidatus Litorirhabdus singularis</name>
    <dbReference type="NCBI Taxonomy" id="2518993"/>
    <lineage>
        <taxon>Bacteria</taxon>
        <taxon>Pseudomonadati</taxon>
        <taxon>Pseudomonadota</taxon>
        <taxon>Gammaproteobacteria</taxon>
        <taxon>Cellvibrionales</taxon>
        <taxon>Halieaceae</taxon>
        <taxon>Candidatus Litorirhabdus</taxon>
    </lineage>
</organism>
<dbReference type="RefSeq" id="WP_279244724.1">
    <property type="nucleotide sequence ID" value="NZ_SHNN01000001.1"/>
</dbReference>